<gene>
    <name evidence="2" type="ORF">DHf2319_03610</name>
</gene>
<dbReference type="Proteomes" id="UP000831607">
    <property type="component" value="Chromosome"/>
</dbReference>
<sequence>MPRIPYLPISTAVAALTLAGCASVADLKPGTPYNEALKLYGKPSVTCSEPNGTHRVVWTQQPSGEFAWAVVFDKNENAISVTQVLTKESFNVLNQGQWNTQSIRCQFGQPAMVRTFADRPNHMVWEYRFYGQSEEYDMLFVTFDRSTNQMVGYTTGPDPEYNLLLLGR</sequence>
<keyword evidence="1" id="KW-0732">Signal</keyword>
<evidence type="ECO:0000256" key="1">
    <source>
        <dbReference type="SAM" id="SignalP"/>
    </source>
</evidence>
<dbReference type="RefSeq" id="WP_243479433.1">
    <property type="nucleotide sequence ID" value="NZ_CP063982.1"/>
</dbReference>
<accession>A0ABY4ANM9</accession>
<proteinExistence type="predicted"/>
<protein>
    <recommendedName>
        <fullName evidence="4">Lipoprotein</fullName>
    </recommendedName>
</protein>
<dbReference type="EMBL" id="CP063982">
    <property type="protein sequence ID" value="UOD51005.1"/>
    <property type="molecule type" value="Genomic_DNA"/>
</dbReference>
<reference evidence="2 3" key="1">
    <citation type="submission" date="2020-11" db="EMBL/GenBank/DDBJ databases">
        <title>Algicoccus daihaiensis sp.nov., isolated from Daihai Lake in Inner Mongolia.</title>
        <authorList>
            <person name="Kai J."/>
        </authorList>
    </citation>
    <scope>NUCLEOTIDE SEQUENCE [LARGE SCALE GENOMIC DNA]</scope>
    <source>
        <strain evidence="3">f23</strain>
    </source>
</reference>
<evidence type="ECO:0000313" key="3">
    <source>
        <dbReference type="Proteomes" id="UP000831607"/>
    </source>
</evidence>
<keyword evidence="3" id="KW-1185">Reference proteome</keyword>
<evidence type="ECO:0000313" key="2">
    <source>
        <dbReference type="EMBL" id="UOD51005.1"/>
    </source>
</evidence>
<dbReference type="PROSITE" id="PS51257">
    <property type="entry name" value="PROKAR_LIPOPROTEIN"/>
    <property type="match status" value="1"/>
</dbReference>
<feature type="signal peptide" evidence="1">
    <location>
        <begin position="1"/>
        <end position="24"/>
    </location>
</feature>
<evidence type="ECO:0008006" key="4">
    <source>
        <dbReference type="Google" id="ProtNLM"/>
    </source>
</evidence>
<feature type="chain" id="PRO_5046249894" description="Lipoprotein" evidence="1">
    <location>
        <begin position="25"/>
        <end position="168"/>
    </location>
</feature>
<name>A0ABY4ANM9_9BURK</name>
<organism evidence="2 3">
    <name type="scientific">Orrella daihaiensis</name>
    <dbReference type="NCBI Taxonomy" id="2782176"/>
    <lineage>
        <taxon>Bacteria</taxon>
        <taxon>Pseudomonadati</taxon>
        <taxon>Pseudomonadota</taxon>
        <taxon>Betaproteobacteria</taxon>
        <taxon>Burkholderiales</taxon>
        <taxon>Alcaligenaceae</taxon>
        <taxon>Orrella</taxon>
    </lineage>
</organism>